<feature type="compositionally biased region" description="Basic and acidic residues" evidence="1">
    <location>
        <begin position="792"/>
        <end position="805"/>
    </location>
</feature>
<feature type="region of interest" description="Disordered" evidence="1">
    <location>
        <begin position="792"/>
        <end position="817"/>
    </location>
</feature>
<comment type="caution">
    <text evidence="2">The sequence shown here is derived from an EMBL/GenBank/DDBJ whole genome shotgun (WGS) entry which is preliminary data.</text>
</comment>
<evidence type="ECO:0000313" key="3">
    <source>
        <dbReference type="Proteomes" id="UP000268093"/>
    </source>
</evidence>
<dbReference type="EMBL" id="RBNI01000532">
    <property type="protein sequence ID" value="RUP51698.1"/>
    <property type="molecule type" value="Genomic_DNA"/>
</dbReference>
<evidence type="ECO:0000313" key="2">
    <source>
        <dbReference type="EMBL" id="RUP51698.1"/>
    </source>
</evidence>
<keyword evidence="3" id="KW-1185">Reference proteome</keyword>
<feature type="compositionally biased region" description="Polar residues" evidence="1">
    <location>
        <begin position="175"/>
        <end position="200"/>
    </location>
</feature>
<feature type="region of interest" description="Disordered" evidence="1">
    <location>
        <begin position="72"/>
        <end position="105"/>
    </location>
</feature>
<accession>A0A433DLE9</accession>
<feature type="compositionally biased region" description="Polar residues" evidence="1">
    <location>
        <begin position="88"/>
        <end position="100"/>
    </location>
</feature>
<feature type="compositionally biased region" description="Low complexity" evidence="1">
    <location>
        <begin position="225"/>
        <end position="236"/>
    </location>
</feature>
<organism evidence="2 3">
    <name type="scientific">Jimgerdemannia flammicorona</name>
    <dbReference type="NCBI Taxonomy" id="994334"/>
    <lineage>
        <taxon>Eukaryota</taxon>
        <taxon>Fungi</taxon>
        <taxon>Fungi incertae sedis</taxon>
        <taxon>Mucoromycota</taxon>
        <taxon>Mucoromycotina</taxon>
        <taxon>Endogonomycetes</taxon>
        <taxon>Endogonales</taxon>
        <taxon>Endogonaceae</taxon>
        <taxon>Jimgerdemannia</taxon>
    </lineage>
</organism>
<feature type="region of interest" description="Disordered" evidence="1">
    <location>
        <begin position="134"/>
        <end position="268"/>
    </location>
</feature>
<name>A0A433DLE9_9FUNG</name>
<dbReference type="Proteomes" id="UP000268093">
    <property type="component" value="Unassembled WGS sequence"/>
</dbReference>
<feature type="region of interest" description="Disordered" evidence="1">
    <location>
        <begin position="527"/>
        <end position="546"/>
    </location>
</feature>
<sequence length="920" mass="98788">LQQSKPGHLKAPVEKVIHSVAKALNITFAAAERDMRRHALFLDNQMKQASGSPESYGLAQSPVWTWLKDQRGQMPGVTNRPSTDAAPGQSSSVAGPSTNRMIGVPDTVSKLSSAGSGTLVSWLLPKQTQASTSMSAALPGSVGTPSAPTLTRKDAATSAATVVEATGDKPAKPTKQATATSSRKPETQPSTKENKAPSTSARKKPSTRTETEVEPEAGPSGKPPSISSRSVRSATSSRKRSHLAEATTSGVEHVTLDPESTGSSARRPIKATRKTLVPKIKSLYEDAAKNMHIVEFPTYKYPENGVWCCWLPDCKKQINVANYDDKEDLVEATVAEHIEEHYNAIWNKWTPARRKNYEQLVRNSEVRVRRWIDENEDMRKEKLLMAMGTDVNFSEDDAMRVEKPPIQWPSFGSAMSGVKRSKDPSSTMHRPLLHILDGGGASEKERLFRVSQRVGNNVIFSKKKKQPRRSLIPMPTLMARIRAPAPAPSAVPAEVFAKVPAKIPAKIPAKVSDRVLVAAAPIPPPPANTSASVPNPNPAPAQPSVSVPDQMDIIAIDDDDDDGSVDAVKFVGATRKKETDVVIHDSKLENVKSKEKEKMTLTKFVMVLDCDDEEKVKSSVPVPSTYALSSFKSLVQGGSTVGKSRSPGPRKDSTIVAAKIKDSPFVMAKAMRIKEDTLLKGSAVSVGRGNGSADTAVPKSMPHYFVNLDSEDEELMGSPSKKTKLSGKGKQAIDLTLPEEIVKETGANVGNTVAIIQDVVHDSWPSNLHGTTVLPDDQPGIGVSSLRSLKLSNERGSESGYDTERAPAGLASDSRGTTKSVGNLFTTSSHNMPTDSAFAHSSPAWPLSIDVASTGISTPRPPIDGILPLFLPLLPTSHLHPIPAPSVPAAQWTCTNCTAVHTVKTGLSYSKCDVCDAPRI</sequence>
<protein>
    <submittedName>
        <fullName evidence="2">Uncharacterized protein</fullName>
    </submittedName>
</protein>
<gene>
    <name evidence="2" type="ORF">BC936DRAFT_146484</name>
</gene>
<dbReference type="AlphaFoldDB" id="A0A433DLE9"/>
<feature type="compositionally biased region" description="Low complexity" evidence="1">
    <location>
        <begin position="156"/>
        <end position="165"/>
    </location>
</feature>
<feature type="non-terminal residue" evidence="2">
    <location>
        <position position="1"/>
    </location>
</feature>
<proteinExistence type="predicted"/>
<evidence type="ECO:0000256" key="1">
    <source>
        <dbReference type="SAM" id="MobiDB-lite"/>
    </source>
</evidence>
<reference evidence="2 3" key="1">
    <citation type="journal article" date="2018" name="New Phytol.">
        <title>Phylogenomics of Endogonaceae and evolution of mycorrhizas within Mucoromycota.</title>
        <authorList>
            <person name="Chang Y."/>
            <person name="Desiro A."/>
            <person name="Na H."/>
            <person name="Sandor L."/>
            <person name="Lipzen A."/>
            <person name="Clum A."/>
            <person name="Barry K."/>
            <person name="Grigoriev I.V."/>
            <person name="Martin F.M."/>
            <person name="Stajich J.E."/>
            <person name="Smith M.E."/>
            <person name="Bonito G."/>
            <person name="Spatafora J.W."/>
        </authorList>
    </citation>
    <scope>NUCLEOTIDE SEQUENCE [LARGE SCALE GENOMIC DNA]</scope>
    <source>
        <strain evidence="2 3">GMNB39</strain>
    </source>
</reference>